<feature type="region of interest" description="Disordered" evidence="13">
    <location>
        <begin position="1"/>
        <end position="57"/>
    </location>
</feature>
<feature type="compositionally biased region" description="Basic and acidic residues" evidence="13">
    <location>
        <begin position="1604"/>
        <end position="1616"/>
    </location>
</feature>
<keyword evidence="3" id="KW-0633">Potassium transport</keyword>
<evidence type="ECO:0000256" key="2">
    <source>
        <dbReference type="ARBA" id="ARBA00022448"/>
    </source>
</evidence>
<evidence type="ECO:0000313" key="16">
    <source>
        <dbReference type="Proteomes" id="UP001652620"/>
    </source>
</evidence>
<dbReference type="Pfam" id="PF02214">
    <property type="entry name" value="BTB_2"/>
    <property type="match status" value="1"/>
</dbReference>
<evidence type="ECO:0000256" key="14">
    <source>
        <dbReference type="SAM" id="Phobius"/>
    </source>
</evidence>
<dbReference type="InterPro" id="IPR027359">
    <property type="entry name" value="Volt_channel_dom_sf"/>
</dbReference>
<evidence type="ECO:0000313" key="22">
    <source>
        <dbReference type="RefSeq" id="XP_049314562.1"/>
    </source>
</evidence>
<keyword evidence="4 14" id="KW-0812">Transmembrane</keyword>
<keyword evidence="12" id="KW-0175">Coiled coil</keyword>
<feature type="compositionally biased region" description="Polar residues" evidence="13">
    <location>
        <begin position="1562"/>
        <end position="1576"/>
    </location>
</feature>
<dbReference type="Gene3D" id="3.30.710.10">
    <property type="entry name" value="Potassium Channel Kv1.1, Chain A"/>
    <property type="match status" value="1"/>
</dbReference>
<feature type="transmembrane region" description="Helical" evidence="14">
    <location>
        <begin position="636"/>
        <end position="657"/>
    </location>
</feature>
<evidence type="ECO:0000256" key="8">
    <source>
        <dbReference type="ARBA" id="ARBA00022989"/>
    </source>
</evidence>
<keyword evidence="7" id="KW-0630">Potassium</keyword>
<name>A0ABM3JZA2_BACDO</name>
<feature type="compositionally biased region" description="Low complexity" evidence="13">
    <location>
        <begin position="42"/>
        <end position="57"/>
    </location>
</feature>
<dbReference type="PANTHER" id="PTHR11537">
    <property type="entry name" value="VOLTAGE-GATED POTASSIUM CHANNEL"/>
    <property type="match status" value="1"/>
</dbReference>
<evidence type="ECO:0000256" key="9">
    <source>
        <dbReference type="ARBA" id="ARBA00023065"/>
    </source>
</evidence>
<keyword evidence="10 14" id="KW-0472">Membrane</keyword>
<evidence type="ECO:0000313" key="21">
    <source>
        <dbReference type="RefSeq" id="XP_049314561.1"/>
    </source>
</evidence>
<keyword evidence="6" id="KW-0851">Voltage-gated channel</keyword>
<feature type="region of interest" description="Disordered" evidence="13">
    <location>
        <begin position="1562"/>
        <end position="1678"/>
    </location>
</feature>
<evidence type="ECO:0000256" key="7">
    <source>
        <dbReference type="ARBA" id="ARBA00022958"/>
    </source>
</evidence>
<feature type="region of interest" description="Disordered" evidence="13">
    <location>
        <begin position="1366"/>
        <end position="1434"/>
    </location>
</feature>
<feature type="compositionally biased region" description="Polar residues" evidence="13">
    <location>
        <begin position="797"/>
        <end position="808"/>
    </location>
</feature>
<feature type="transmembrane region" description="Helical" evidence="14">
    <location>
        <begin position="533"/>
        <end position="552"/>
    </location>
</feature>
<dbReference type="SUPFAM" id="SSF81324">
    <property type="entry name" value="Voltage-gated potassium channels"/>
    <property type="match status" value="1"/>
</dbReference>
<evidence type="ECO:0000313" key="20">
    <source>
        <dbReference type="RefSeq" id="XP_049314560.1"/>
    </source>
</evidence>
<keyword evidence="9" id="KW-0406">Ion transport</keyword>
<evidence type="ECO:0000256" key="6">
    <source>
        <dbReference type="ARBA" id="ARBA00022882"/>
    </source>
</evidence>
<evidence type="ECO:0000256" key="3">
    <source>
        <dbReference type="ARBA" id="ARBA00022538"/>
    </source>
</evidence>
<evidence type="ECO:0000256" key="5">
    <source>
        <dbReference type="ARBA" id="ARBA00022826"/>
    </source>
</evidence>
<dbReference type="SMART" id="SM00225">
    <property type="entry name" value="BTB"/>
    <property type="match status" value="1"/>
</dbReference>
<evidence type="ECO:0000313" key="17">
    <source>
        <dbReference type="RefSeq" id="XP_049314557.1"/>
    </source>
</evidence>
<evidence type="ECO:0000256" key="4">
    <source>
        <dbReference type="ARBA" id="ARBA00022692"/>
    </source>
</evidence>
<dbReference type="Pfam" id="PF00520">
    <property type="entry name" value="Ion_trans"/>
    <property type="match status" value="1"/>
</dbReference>
<keyword evidence="11" id="KW-0407">Ion channel</keyword>
<feature type="transmembrane region" description="Helical" evidence="14">
    <location>
        <begin position="666"/>
        <end position="685"/>
    </location>
</feature>
<feature type="compositionally biased region" description="Low complexity" evidence="13">
    <location>
        <begin position="1411"/>
        <end position="1424"/>
    </location>
</feature>
<dbReference type="InterPro" id="IPR003971">
    <property type="entry name" value="K_chnl_volt-dep_Kv5/Kv9"/>
</dbReference>
<dbReference type="InterPro" id="IPR028325">
    <property type="entry name" value="VG_K_chnl"/>
</dbReference>
<dbReference type="InterPro" id="IPR011333">
    <property type="entry name" value="SKP1/BTB/POZ_sf"/>
</dbReference>
<evidence type="ECO:0000256" key="11">
    <source>
        <dbReference type="ARBA" id="ARBA00023303"/>
    </source>
</evidence>
<feature type="compositionally biased region" description="Polar residues" evidence="13">
    <location>
        <begin position="1618"/>
        <end position="1629"/>
    </location>
</feature>
<dbReference type="PRINTS" id="PR01494">
    <property type="entry name" value="KV9CHANNEL"/>
</dbReference>
<reference evidence="17 18" key="1">
    <citation type="submission" date="2025-05" db="UniProtKB">
        <authorList>
            <consortium name="RefSeq"/>
        </authorList>
    </citation>
    <scope>IDENTIFICATION</scope>
    <source>
        <tissue evidence="17 18">Adult</tissue>
    </source>
</reference>
<dbReference type="GeneID" id="105225153"/>
<dbReference type="RefSeq" id="XP_049314562.1">
    <property type="nucleotide sequence ID" value="XM_049458605.1"/>
</dbReference>
<evidence type="ECO:0000259" key="15">
    <source>
        <dbReference type="SMART" id="SM00225"/>
    </source>
</evidence>
<gene>
    <name evidence="17 18 19 20 21 22" type="primary">LOC105225153</name>
</gene>
<evidence type="ECO:0000256" key="10">
    <source>
        <dbReference type="ARBA" id="ARBA00023136"/>
    </source>
</evidence>
<evidence type="ECO:0000313" key="19">
    <source>
        <dbReference type="RefSeq" id="XP_049314559.1"/>
    </source>
</evidence>
<keyword evidence="16" id="KW-1185">Reference proteome</keyword>
<evidence type="ECO:0000256" key="12">
    <source>
        <dbReference type="SAM" id="Coils"/>
    </source>
</evidence>
<dbReference type="RefSeq" id="XP_049314560.1">
    <property type="nucleotide sequence ID" value="XM_049458603.1"/>
</dbReference>
<evidence type="ECO:0000313" key="18">
    <source>
        <dbReference type="RefSeq" id="XP_049314558.1"/>
    </source>
</evidence>
<evidence type="ECO:0000256" key="13">
    <source>
        <dbReference type="SAM" id="MobiDB-lite"/>
    </source>
</evidence>
<feature type="region of interest" description="Disordered" evidence="13">
    <location>
        <begin position="1466"/>
        <end position="1485"/>
    </location>
</feature>
<dbReference type="Gene3D" id="1.10.287.70">
    <property type="match status" value="1"/>
</dbReference>
<dbReference type="RefSeq" id="XP_049314557.1">
    <property type="nucleotide sequence ID" value="XM_049458600.1"/>
</dbReference>
<dbReference type="PANTHER" id="PTHR11537:SF254">
    <property type="entry name" value="POTASSIUM VOLTAGE-GATED CHANNEL PROTEIN SHAB"/>
    <property type="match status" value="1"/>
</dbReference>
<keyword evidence="2" id="KW-0813">Transport</keyword>
<sequence length="1678" mass="180565">MVGERDRDRDTVRWETGDATPPQFNNGGMQMVGQLHGGQAASQQQQQQQQKSQQSQRDLQLQQQQQLQLQQQQQQQQLLQQQQQQQTSNWIEAETLGRNPATGSTGAIGNIGHIQAQGYGIGVGIGIDVTHEPSDNNDNQAYYDPSGNVDWGRAMGTGGASSFGCGTGAVPATGNLAYNNDTAAAAAAAINISQRNLNNIAAGGGGGGGGGGGSIGNLDYADGGSITGASATTTHTAGGPMGNGGIGGVGGMVGAGSQNIVGISGASTGAGSTGAVGKEVRYAPFPIPSPTHSNPTTSHLHGSMGAGALQRAHSRSMSSIPPPEPFMIAQSKQMNSRVSINVGGVKHEVLWRTLERLPHTRLGRLRECTTHEAIIELCDDYSIVDNEYFFDRHPKSFSSILNFYRTGKLHIVDEMCVLAFSDDLEYWGVDELYLESCCQHKYHQRKENVHEEMRKEAESLRQRDEEEFGEGKCAEYQKYLWELLEKPNTSFAARVIAVISILFIVLSTIALTLNTLPQLQHSENGTPSDNPQLAMVEAVCISWFTLEYILRFSASPDKWKFFKGGLNIIDLLAILPYFVSLFLLETNKNATDQFQDVRRVVQVFRIMRILRILKLARHSTGLQSLGFTLRNSYKELGLLMLFLAMGVLIFSSLAYFAEKDEKDTKFVSIPETFWWAGITMTTVGYGDIYPTTALGKVIGTVCCICGVLVIALPIPIIVNNFAEFYKNQMRREKALKRREALDRAKREGSIVSFHHINLKDAFAKSMDLIDVIVDTEKRESRNRSINNWHRLTHALRRSSTGHNLSQTDGNSTEDGESTSGGGRNPATTGAGCYRNYDHMANLRNSNMTHHFRPSVPDQESVPPYSYVDTPNAHLTSMTAMESYKREQQQRQLQQQLLREQREKLELAARQEADAALLTTAAATLLNVAKPLSTTTPASANVVGGAATANGGAVVVAGSGNTAGSGSTTAAGAAAAASAADQDTAANSSQAGDSVSLVPSGPRPLQMMIAPGEVAELRRQVALENLQNQRMDNLEQDVPVEFECCFCTTKDFKEFTDAEGVISLPTSDFHKPVCLEMRMAANQANRQLRANQYGLLAPPTHMAGQLMPTSQAQLVGGLAATTGDAHAEVIFSIGGGGGGGVLRTPRHLPHHTATGLAPIASQSSSTSSSYGTTTSTTIALPLDTPFRYPPFITSCSNNNFNYNYNNNFNTTSVGACPGLSMATGNVALTLGSNLNNNFNVNINNNNNADLASVDSSDTYASCQTHPFHSQGDLTADLADEACALDIDMDNLYINPLEKETTTSTGTTGYIVGLPPTGATGLTALGLARSQVKKSASGDTALRNLAAGGLSPMDEIYQNFEVQERGSRVSLNENPVPKHRKTRFQSFTSMPSGAGATNKPRARFEEVKIIQDGVSGSHESSPASSGSKKKRSSFMPGKSLATATKLINQHLFGIQNVGQKAKFESKHSSSIDSIDASPNLEQHRRSKSILKNKSDISRVLADPESERLLADNMSGSGVSDNGTVMFCLQGESGSDYSPNKLPHSILAKSISPPPLRHRMLIQQRSGPATLQSRPTKFQTPRYPEEQALRQVKPMLARASATSHMSGDSRYDSTNRDSSLDSETTFTSNVNIRSDLGDGGATVSNGEAGGSSDENRSLLQRGNSDEQNERDDGAGADAGAT</sequence>
<feature type="region of interest" description="Disordered" evidence="13">
    <location>
        <begin position="796"/>
        <end position="830"/>
    </location>
</feature>
<feature type="transmembrane region" description="Helical" evidence="14">
    <location>
        <begin position="491"/>
        <end position="513"/>
    </location>
</feature>
<dbReference type="PRINTS" id="PR01491">
    <property type="entry name" value="KVCHANNEL"/>
</dbReference>
<dbReference type="PRINTS" id="PR00169">
    <property type="entry name" value="KCHANNEL"/>
</dbReference>
<feature type="compositionally biased region" description="Basic and acidic residues" evidence="13">
    <location>
        <begin position="1"/>
        <end position="16"/>
    </location>
</feature>
<feature type="coiled-coil region" evidence="12">
    <location>
        <begin position="883"/>
        <end position="910"/>
    </location>
</feature>
<feature type="transmembrane region" description="Helical" evidence="14">
    <location>
        <begin position="697"/>
        <end position="722"/>
    </location>
</feature>
<comment type="subcellular location">
    <subcellularLocation>
        <location evidence="1">Membrane</location>
        <topology evidence="1">Multi-pass membrane protein</topology>
    </subcellularLocation>
</comment>
<dbReference type="RefSeq" id="XP_049314558.1">
    <property type="nucleotide sequence ID" value="XM_049458601.1"/>
</dbReference>
<dbReference type="CDD" id="cd18413">
    <property type="entry name" value="BTB_POZ_Shab-like"/>
    <property type="match status" value="1"/>
</dbReference>
<feature type="domain" description="BTB" evidence="15">
    <location>
        <begin position="336"/>
        <end position="445"/>
    </location>
</feature>
<evidence type="ECO:0000256" key="1">
    <source>
        <dbReference type="ARBA" id="ARBA00004141"/>
    </source>
</evidence>
<protein>
    <submittedName>
        <fullName evidence="17 18">Potassium voltage-gated channel protein Shab isoform X1</fullName>
    </submittedName>
</protein>
<feature type="transmembrane region" description="Helical" evidence="14">
    <location>
        <begin position="564"/>
        <end position="584"/>
    </location>
</feature>
<dbReference type="InterPro" id="IPR000210">
    <property type="entry name" value="BTB/POZ_dom"/>
</dbReference>
<keyword evidence="8 14" id="KW-1133">Transmembrane helix</keyword>
<dbReference type="InterPro" id="IPR003131">
    <property type="entry name" value="T1-type_BTB"/>
</dbReference>
<dbReference type="Proteomes" id="UP001652620">
    <property type="component" value="Chromosome 5"/>
</dbReference>
<keyword evidence="5" id="KW-0631">Potassium channel</keyword>
<dbReference type="RefSeq" id="XP_049314561.1">
    <property type="nucleotide sequence ID" value="XM_049458604.1"/>
</dbReference>
<accession>A0ABM3JZA2</accession>
<proteinExistence type="predicted"/>
<feature type="coiled-coil region" evidence="12">
    <location>
        <begin position="62"/>
        <end position="89"/>
    </location>
</feature>
<dbReference type="Gene3D" id="1.20.120.350">
    <property type="entry name" value="Voltage-gated potassium channels. Chain C"/>
    <property type="match status" value="1"/>
</dbReference>
<feature type="region of interest" description="Disordered" evidence="13">
    <location>
        <begin position="983"/>
        <end position="1002"/>
    </location>
</feature>
<organism evidence="16 21">
    <name type="scientific">Bactrocera dorsalis</name>
    <name type="common">Oriental fruit fly</name>
    <name type="synonym">Dacus dorsalis</name>
    <dbReference type="NCBI Taxonomy" id="27457"/>
    <lineage>
        <taxon>Eukaryota</taxon>
        <taxon>Metazoa</taxon>
        <taxon>Ecdysozoa</taxon>
        <taxon>Arthropoda</taxon>
        <taxon>Hexapoda</taxon>
        <taxon>Insecta</taxon>
        <taxon>Pterygota</taxon>
        <taxon>Neoptera</taxon>
        <taxon>Endopterygota</taxon>
        <taxon>Diptera</taxon>
        <taxon>Brachycera</taxon>
        <taxon>Muscomorpha</taxon>
        <taxon>Tephritoidea</taxon>
        <taxon>Tephritidae</taxon>
        <taxon>Bactrocera</taxon>
        <taxon>Bactrocera</taxon>
    </lineage>
</organism>
<dbReference type="InterPro" id="IPR003968">
    <property type="entry name" value="K_chnl_volt-dep_Kv"/>
</dbReference>
<dbReference type="SUPFAM" id="SSF54695">
    <property type="entry name" value="POZ domain"/>
    <property type="match status" value="1"/>
</dbReference>
<dbReference type="RefSeq" id="XP_049314559.1">
    <property type="nucleotide sequence ID" value="XM_049458602.1"/>
</dbReference>
<dbReference type="InterPro" id="IPR005821">
    <property type="entry name" value="Ion_trans_dom"/>
</dbReference>